<protein>
    <recommendedName>
        <fullName evidence="3">SMP-30/Gluconolactonase/LRE-like region domain-containing protein</fullName>
    </recommendedName>
</protein>
<name>A0ABR0J2Z8_9EURO</name>
<reference evidence="1 2" key="1">
    <citation type="submission" date="2023-08" db="EMBL/GenBank/DDBJ databases">
        <title>Black Yeasts Isolated from many extreme environments.</title>
        <authorList>
            <person name="Coleine C."/>
            <person name="Stajich J.E."/>
            <person name="Selbmann L."/>
        </authorList>
    </citation>
    <scope>NUCLEOTIDE SEQUENCE [LARGE SCALE GENOMIC DNA]</scope>
    <source>
        <strain evidence="1 2">CCFEE 6328</strain>
    </source>
</reference>
<dbReference type="InterPro" id="IPR011042">
    <property type="entry name" value="6-blade_b-propeller_TolB-like"/>
</dbReference>
<evidence type="ECO:0000313" key="2">
    <source>
        <dbReference type="Proteomes" id="UP001345691"/>
    </source>
</evidence>
<proteinExistence type="predicted"/>
<dbReference type="PANTHER" id="PTHR42060:SF1">
    <property type="entry name" value="NHL REPEAT-CONTAINING PROTEIN"/>
    <property type="match status" value="1"/>
</dbReference>
<organism evidence="1 2">
    <name type="scientific">Exophiala sideris</name>
    <dbReference type="NCBI Taxonomy" id="1016849"/>
    <lineage>
        <taxon>Eukaryota</taxon>
        <taxon>Fungi</taxon>
        <taxon>Dikarya</taxon>
        <taxon>Ascomycota</taxon>
        <taxon>Pezizomycotina</taxon>
        <taxon>Eurotiomycetes</taxon>
        <taxon>Chaetothyriomycetidae</taxon>
        <taxon>Chaetothyriales</taxon>
        <taxon>Herpotrichiellaceae</taxon>
        <taxon>Exophiala</taxon>
    </lineage>
</organism>
<evidence type="ECO:0000313" key="1">
    <source>
        <dbReference type="EMBL" id="KAK5054980.1"/>
    </source>
</evidence>
<gene>
    <name evidence="1" type="ORF">LTR69_008548</name>
</gene>
<dbReference type="EMBL" id="JAVRRF010000021">
    <property type="protein sequence ID" value="KAK5054980.1"/>
    <property type="molecule type" value="Genomic_DNA"/>
</dbReference>
<keyword evidence="2" id="KW-1185">Reference proteome</keyword>
<comment type="caution">
    <text evidence="1">The sequence shown here is derived from an EMBL/GenBank/DDBJ whole genome shotgun (WGS) entry which is preliminary data.</text>
</comment>
<dbReference type="PANTHER" id="PTHR42060">
    <property type="entry name" value="NHL REPEAT-CONTAINING PROTEIN-RELATED"/>
    <property type="match status" value="1"/>
</dbReference>
<sequence>MAPIQSSTVPLGINGLHVIDQYLYFTNTNKGSLSRVPLNMTTGGALGLVELLVQSAQIYPDDFTVDFQGKVWLASDADNELVLLVNATAPSAAFSSIIQVVSGSPNAARIMGLSAMAFGPSALDLQRGSLCVTINGGMEQNKYKNWTMGRSLLRYDVDPLLS</sequence>
<dbReference type="InterPro" id="IPR052998">
    <property type="entry name" value="Hetero-Diels-Alderase-like"/>
</dbReference>
<dbReference type="Gene3D" id="2.120.10.30">
    <property type="entry name" value="TolB, C-terminal domain"/>
    <property type="match status" value="1"/>
</dbReference>
<dbReference type="SUPFAM" id="SSF63829">
    <property type="entry name" value="Calcium-dependent phosphotriesterase"/>
    <property type="match status" value="1"/>
</dbReference>
<evidence type="ECO:0008006" key="3">
    <source>
        <dbReference type="Google" id="ProtNLM"/>
    </source>
</evidence>
<accession>A0ABR0J2Z8</accession>
<dbReference type="Proteomes" id="UP001345691">
    <property type="component" value="Unassembled WGS sequence"/>
</dbReference>